<dbReference type="PANTHER" id="PTHR47234:SF2">
    <property type="entry name" value="TONB-DEPENDENT RECEPTOR"/>
    <property type="match status" value="1"/>
</dbReference>
<dbReference type="PANTHER" id="PTHR47234">
    <property type="match status" value="1"/>
</dbReference>
<evidence type="ECO:0000256" key="11">
    <source>
        <dbReference type="RuleBase" id="RU003357"/>
    </source>
</evidence>
<keyword evidence="2 9" id="KW-0813">Transport</keyword>
<dbReference type="InterPro" id="IPR010917">
    <property type="entry name" value="TonB_rcpt_CS"/>
</dbReference>
<evidence type="ECO:0000256" key="5">
    <source>
        <dbReference type="ARBA" id="ARBA00022729"/>
    </source>
</evidence>
<dbReference type="InterPro" id="IPR036942">
    <property type="entry name" value="Beta-barrel_TonB_sf"/>
</dbReference>
<proteinExistence type="inferred from homology"/>
<evidence type="ECO:0000256" key="8">
    <source>
        <dbReference type="ARBA" id="ARBA00023237"/>
    </source>
</evidence>
<evidence type="ECO:0000256" key="6">
    <source>
        <dbReference type="ARBA" id="ARBA00023077"/>
    </source>
</evidence>
<feature type="chain" id="PRO_5045750185" evidence="13">
    <location>
        <begin position="28"/>
        <end position="1033"/>
    </location>
</feature>
<evidence type="ECO:0000256" key="13">
    <source>
        <dbReference type="SAM" id="SignalP"/>
    </source>
</evidence>
<evidence type="ECO:0000256" key="7">
    <source>
        <dbReference type="ARBA" id="ARBA00023136"/>
    </source>
</evidence>
<feature type="short sequence motif" description="TonB C-terminal box" evidence="10">
    <location>
        <begin position="1016"/>
        <end position="1033"/>
    </location>
</feature>
<dbReference type="InterPro" id="IPR000531">
    <property type="entry name" value="Beta-barrel_TonB"/>
</dbReference>
<evidence type="ECO:0000256" key="10">
    <source>
        <dbReference type="PROSITE-ProRule" id="PRU10144"/>
    </source>
</evidence>
<dbReference type="PROSITE" id="PS52016">
    <property type="entry name" value="TONB_DEPENDENT_REC_3"/>
    <property type="match status" value="1"/>
</dbReference>
<dbReference type="Gene3D" id="2.170.130.10">
    <property type="entry name" value="TonB-dependent receptor, plug domain"/>
    <property type="match status" value="1"/>
</dbReference>
<evidence type="ECO:0000259" key="14">
    <source>
        <dbReference type="Pfam" id="PF00593"/>
    </source>
</evidence>
<keyword evidence="5 13" id="KW-0732">Signal</keyword>
<evidence type="ECO:0000256" key="1">
    <source>
        <dbReference type="ARBA" id="ARBA00004571"/>
    </source>
</evidence>
<evidence type="ECO:0000256" key="4">
    <source>
        <dbReference type="ARBA" id="ARBA00022692"/>
    </source>
</evidence>
<reference evidence="17" key="1">
    <citation type="journal article" date="2019" name="Int. J. Syst. Evol. Microbiol.">
        <title>The Global Catalogue of Microorganisms (GCM) 10K type strain sequencing project: providing services to taxonomists for standard genome sequencing and annotation.</title>
        <authorList>
            <consortium name="The Broad Institute Genomics Platform"/>
            <consortium name="The Broad Institute Genome Sequencing Center for Infectious Disease"/>
            <person name="Wu L."/>
            <person name="Ma J."/>
        </authorList>
    </citation>
    <scope>NUCLEOTIDE SEQUENCE [LARGE SCALE GENOMIC DNA]</scope>
    <source>
        <strain evidence="17">CGMCC 1.8957</strain>
    </source>
</reference>
<organism evidence="16 17">
    <name type="scientific">Sphingomonas glacialis</name>
    <dbReference type="NCBI Taxonomy" id="658225"/>
    <lineage>
        <taxon>Bacteria</taxon>
        <taxon>Pseudomonadati</taxon>
        <taxon>Pseudomonadota</taxon>
        <taxon>Alphaproteobacteria</taxon>
        <taxon>Sphingomonadales</taxon>
        <taxon>Sphingomonadaceae</taxon>
        <taxon>Sphingomonas</taxon>
    </lineage>
</organism>
<protein>
    <submittedName>
        <fullName evidence="16">TonB-dependent receptor</fullName>
    </submittedName>
</protein>
<gene>
    <name evidence="16" type="ORF">GCM10008023_20470</name>
</gene>
<feature type="domain" description="TonB-dependent receptor-like beta-barrel" evidence="14">
    <location>
        <begin position="408"/>
        <end position="991"/>
    </location>
</feature>
<evidence type="ECO:0000256" key="2">
    <source>
        <dbReference type="ARBA" id="ARBA00022448"/>
    </source>
</evidence>
<comment type="subcellular location">
    <subcellularLocation>
        <location evidence="1 9">Cell outer membrane</location>
        <topology evidence="1 9">Multi-pass membrane protein</topology>
    </subcellularLocation>
</comment>
<keyword evidence="7 9" id="KW-0472">Membrane</keyword>
<dbReference type="PROSITE" id="PS51318">
    <property type="entry name" value="TAT"/>
    <property type="match status" value="1"/>
</dbReference>
<name>A0ABQ3LHQ6_9SPHN</name>
<evidence type="ECO:0000256" key="3">
    <source>
        <dbReference type="ARBA" id="ARBA00022452"/>
    </source>
</evidence>
<evidence type="ECO:0000313" key="17">
    <source>
        <dbReference type="Proteomes" id="UP000652430"/>
    </source>
</evidence>
<keyword evidence="17" id="KW-1185">Reference proteome</keyword>
<feature type="compositionally biased region" description="Low complexity" evidence="12">
    <location>
        <begin position="30"/>
        <end position="51"/>
    </location>
</feature>
<dbReference type="Proteomes" id="UP000652430">
    <property type="component" value="Unassembled WGS sequence"/>
</dbReference>
<evidence type="ECO:0000256" key="12">
    <source>
        <dbReference type="SAM" id="MobiDB-lite"/>
    </source>
</evidence>
<evidence type="ECO:0000256" key="9">
    <source>
        <dbReference type="PROSITE-ProRule" id="PRU01360"/>
    </source>
</evidence>
<evidence type="ECO:0000313" key="16">
    <source>
        <dbReference type="EMBL" id="GHH16444.1"/>
    </source>
</evidence>
<dbReference type="EMBL" id="BNAQ01000002">
    <property type="protein sequence ID" value="GHH16444.1"/>
    <property type="molecule type" value="Genomic_DNA"/>
</dbReference>
<accession>A0ABQ3LHQ6</accession>
<dbReference type="InterPro" id="IPR006311">
    <property type="entry name" value="TAT_signal"/>
</dbReference>
<evidence type="ECO:0000259" key="15">
    <source>
        <dbReference type="Pfam" id="PF07715"/>
    </source>
</evidence>
<dbReference type="Gene3D" id="2.40.170.20">
    <property type="entry name" value="TonB-dependent receptor, beta-barrel domain"/>
    <property type="match status" value="1"/>
</dbReference>
<dbReference type="InterPro" id="IPR037066">
    <property type="entry name" value="Plug_dom_sf"/>
</dbReference>
<comment type="similarity">
    <text evidence="9 11">Belongs to the TonB-dependent receptor family.</text>
</comment>
<dbReference type="Pfam" id="PF07715">
    <property type="entry name" value="Plug"/>
    <property type="match status" value="1"/>
</dbReference>
<sequence length="1033" mass="107555">MKSTTRSILLGSTLFASAALASAPAFAQTAPATPSADTTAQPAPAAQSTPTESGADIVVTGSLIRNPNLVSSTPVAVIGSDELALRQTNTAEQVLRDLPGAVASIGSAVNNGNGGASYADLRGLGNFRNVVLLDGNRITPSNTVGRVDLNNIPLALVQRVETVTGGAATTYGADAVSGVINFITRQDFSGVEATVSNQITERGDGHTYRADLTIGANFDDGRGNAVLSVGYQHSDPVYQGARNIAVNNYTSTSGAAGGSGTTVPTRFSVAGLGTGAARVSGNRQINPTTGALQSPVVPFNFNPYNIFQTPFQRYNIYGAARYDISDHVEVYSRGMFSKNQVSTIIAPSGSFGSSLAIPFSNPYLPAAARQTFCDNNPTFSATGVQVAQLTAAQCAAAATATATTDPNFRYFTVATNRRTTEVGSRLSDYTTTLFDYRAGVKIGITDSIKLDINGSYGESENIQSIQNYVLTSRLRAAAFATNTTSCLPNGPNGAASITAGTGCVPINLFGPEGSITPNQVSYLTANSTTSNRASLAQARALLNGDIGVTSPFADTPIGFALGTEYRKYTASQASDTLSQTPGELGGAGGAAPTFQGGYHVTEGYGELIVPVVTDKPFFKSLTLEGGLRYSSYKVDTAGSRGYDTLTYKGGATWEPTSGIRIRGTYQRAVRAPNINELFAPVSTGLTNLSYDACAGTGPTTNANLRAVCLAQGAPAASIGSIQTPTAAQANFTGGGNLALQPEKSDSYTLGLVYQPNYVPGLSVSVDYYNISIKNAISQPTAGDAYNLCFGNRTGAGITAASASNVACTSIRRNPATGALDGDPATTAGLFIAPSNLGTVLTDGIDLNVNYRRNLGFAKLNLGFLGNWTSRSKFQATPLSLVRSCVGYYGQNCGSPASAGPSSSAGSLQPQITWNQRTTLTFNRVDFSVNWRHISSMRVEPGVTTFSGTIATGALAGKAVNFGKIPSYDYFDLTTRFAIGDHFDLTFTVMNLFDRDPPVVGGTVGSTTFNSGNTYPSTYDALGRRFAVGATVKF</sequence>
<keyword evidence="16" id="KW-0675">Receptor</keyword>
<dbReference type="Pfam" id="PF00593">
    <property type="entry name" value="TonB_dep_Rec_b-barrel"/>
    <property type="match status" value="1"/>
</dbReference>
<dbReference type="InterPro" id="IPR039426">
    <property type="entry name" value="TonB-dep_rcpt-like"/>
</dbReference>
<feature type="domain" description="TonB-dependent receptor plug" evidence="15">
    <location>
        <begin position="72"/>
        <end position="179"/>
    </location>
</feature>
<dbReference type="InterPro" id="IPR012910">
    <property type="entry name" value="Plug_dom"/>
</dbReference>
<feature type="signal peptide" evidence="13">
    <location>
        <begin position="1"/>
        <end position="27"/>
    </location>
</feature>
<keyword evidence="6 11" id="KW-0798">TonB box</keyword>
<comment type="caution">
    <text evidence="16">The sequence shown here is derived from an EMBL/GenBank/DDBJ whole genome shotgun (WGS) entry which is preliminary data.</text>
</comment>
<keyword evidence="8 9" id="KW-0998">Cell outer membrane</keyword>
<keyword evidence="3 9" id="KW-1134">Transmembrane beta strand</keyword>
<feature type="region of interest" description="Disordered" evidence="12">
    <location>
        <begin position="30"/>
        <end position="53"/>
    </location>
</feature>
<dbReference type="SUPFAM" id="SSF56935">
    <property type="entry name" value="Porins"/>
    <property type="match status" value="1"/>
</dbReference>
<dbReference type="PROSITE" id="PS01156">
    <property type="entry name" value="TONB_DEPENDENT_REC_2"/>
    <property type="match status" value="1"/>
</dbReference>
<keyword evidence="4 9" id="KW-0812">Transmembrane</keyword>